<feature type="transmembrane region" description="Helical" evidence="6">
    <location>
        <begin position="329"/>
        <end position="354"/>
    </location>
</feature>
<feature type="transmembrane region" description="Helical" evidence="6">
    <location>
        <begin position="243"/>
        <end position="262"/>
    </location>
</feature>
<dbReference type="RefSeq" id="WP_342829386.1">
    <property type="nucleotide sequence ID" value="NZ_JBANDC010000006.1"/>
</dbReference>
<dbReference type="EMBL" id="JBANDC010000006">
    <property type="protein sequence ID" value="MEM4987883.1"/>
    <property type="molecule type" value="Genomic_DNA"/>
</dbReference>
<feature type="transmembrane region" description="Helical" evidence="6">
    <location>
        <begin position="105"/>
        <end position="126"/>
    </location>
</feature>
<evidence type="ECO:0000313" key="9">
    <source>
        <dbReference type="Proteomes" id="UP001495910"/>
    </source>
</evidence>
<feature type="transmembrane region" description="Helical" evidence="6">
    <location>
        <begin position="269"/>
        <end position="289"/>
    </location>
</feature>
<feature type="domain" description="Major facilitator superfamily (MFS) profile" evidence="7">
    <location>
        <begin position="10"/>
        <end position="377"/>
    </location>
</feature>
<feature type="transmembrane region" description="Helical" evidence="6">
    <location>
        <begin position="50"/>
        <end position="68"/>
    </location>
</feature>
<feature type="transmembrane region" description="Helical" evidence="6">
    <location>
        <begin position="360"/>
        <end position="378"/>
    </location>
</feature>
<keyword evidence="3 6" id="KW-0812">Transmembrane</keyword>
<evidence type="ECO:0000259" key="7">
    <source>
        <dbReference type="PROSITE" id="PS50850"/>
    </source>
</evidence>
<dbReference type="PANTHER" id="PTHR43124">
    <property type="entry name" value="PURINE EFFLUX PUMP PBUE"/>
    <property type="match status" value="1"/>
</dbReference>
<evidence type="ECO:0000256" key="5">
    <source>
        <dbReference type="ARBA" id="ARBA00023136"/>
    </source>
</evidence>
<feature type="transmembrane region" description="Helical" evidence="6">
    <location>
        <begin position="207"/>
        <end position="231"/>
    </location>
</feature>
<evidence type="ECO:0000256" key="2">
    <source>
        <dbReference type="ARBA" id="ARBA00022475"/>
    </source>
</evidence>
<dbReference type="Proteomes" id="UP001495910">
    <property type="component" value="Unassembled WGS sequence"/>
</dbReference>
<sequence length="411" mass="41690">MNPQARAQTALFALALSAFVFGTAEFVVVGVLDLVARDLAIPIATASHLVMAYALGIAIGGPIATALTTRFERRFVLALALAVFVASNVVIIVSRHFGLLALARFVPGAMHGLFVGAASVVAAGLVPARQRGQAMSMVFGGVAVATVLGVPLGTWMAQAMGWRAVFAGIAALGALAWAATLAIVPRHEAGAAVGTMAQARAAFAPRVLALLAVAALLMGGQFSVFTYIAPYLKQVAGATDKSIAAYLLVYGVASAAGMFAGGRLADRNASATIVVANALLLAVLSSLYFFGSGAFMAMLILAAWGIIGFGMVPAIQIRVVGLAGQGGDLAASLSASAINAGIAAGSLAGGWALVRFDVSAVVLVGLALCTLALPAAWATRSFEAPVPMAPASVPRPDIQRQLLNRVAQPDD</sequence>
<comment type="subcellular location">
    <subcellularLocation>
        <location evidence="1">Cell membrane</location>
        <topology evidence="1">Multi-pass membrane protein</topology>
    </subcellularLocation>
</comment>
<keyword evidence="2" id="KW-1003">Cell membrane</keyword>
<dbReference type="InterPro" id="IPR011701">
    <property type="entry name" value="MFS"/>
</dbReference>
<comment type="caution">
    <text evidence="8">The sequence shown here is derived from an EMBL/GenBank/DDBJ whole genome shotgun (WGS) entry which is preliminary data.</text>
</comment>
<feature type="transmembrane region" description="Helical" evidence="6">
    <location>
        <begin position="75"/>
        <end position="93"/>
    </location>
</feature>
<proteinExistence type="predicted"/>
<gene>
    <name evidence="8" type="ORF">V8G57_10840</name>
</gene>
<dbReference type="InterPro" id="IPR020846">
    <property type="entry name" value="MFS_dom"/>
</dbReference>
<evidence type="ECO:0000256" key="6">
    <source>
        <dbReference type="SAM" id="Phobius"/>
    </source>
</evidence>
<name>A0ABU9PV38_9BURK</name>
<dbReference type="Gene3D" id="1.20.1250.20">
    <property type="entry name" value="MFS general substrate transporter like domains"/>
    <property type="match status" value="1"/>
</dbReference>
<feature type="transmembrane region" description="Helical" evidence="6">
    <location>
        <begin position="295"/>
        <end position="317"/>
    </location>
</feature>
<organism evidence="8 9">
    <name type="scientific">Collimonas rhizosphaerae</name>
    <dbReference type="NCBI Taxonomy" id="3126357"/>
    <lineage>
        <taxon>Bacteria</taxon>
        <taxon>Pseudomonadati</taxon>
        <taxon>Pseudomonadota</taxon>
        <taxon>Betaproteobacteria</taxon>
        <taxon>Burkholderiales</taxon>
        <taxon>Oxalobacteraceae</taxon>
        <taxon>Collimonas</taxon>
    </lineage>
</organism>
<evidence type="ECO:0000313" key="8">
    <source>
        <dbReference type="EMBL" id="MEM4987883.1"/>
    </source>
</evidence>
<dbReference type="SUPFAM" id="SSF103473">
    <property type="entry name" value="MFS general substrate transporter"/>
    <property type="match status" value="1"/>
</dbReference>
<reference evidence="8 9" key="1">
    <citation type="submission" date="2024-02" db="EMBL/GenBank/DDBJ databases">
        <title>Draft genome sequence of Collimonas sp. strain H4R21, an effective mineral-weathering bacterial strain isolated from the beech rhizosphere.</title>
        <authorList>
            <person name="Morin E."/>
            <person name="Uroz S."/>
            <person name="Leveau J.H.J."/>
            <person name="Kumar R."/>
            <person name="Rey M.W."/>
            <person name="Pham J."/>
        </authorList>
    </citation>
    <scope>NUCLEOTIDE SEQUENCE [LARGE SCALE GENOMIC DNA]</scope>
    <source>
        <strain evidence="8 9">H4R21</strain>
    </source>
</reference>
<feature type="transmembrane region" description="Helical" evidence="6">
    <location>
        <begin position="164"/>
        <end position="186"/>
    </location>
</feature>
<protein>
    <submittedName>
        <fullName evidence="8">MFS transporter</fullName>
    </submittedName>
</protein>
<accession>A0ABU9PV38</accession>
<evidence type="ECO:0000256" key="4">
    <source>
        <dbReference type="ARBA" id="ARBA00022989"/>
    </source>
</evidence>
<dbReference type="InterPro" id="IPR050189">
    <property type="entry name" value="MFS_Efflux_Transporters"/>
</dbReference>
<dbReference type="PANTHER" id="PTHR43124:SF3">
    <property type="entry name" value="CHLORAMPHENICOL EFFLUX PUMP RV0191"/>
    <property type="match status" value="1"/>
</dbReference>
<dbReference type="CDD" id="cd17324">
    <property type="entry name" value="MFS_NepI_like"/>
    <property type="match status" value="1"/>
</dbReference>
<evidence type="ECO:0000256" key="1">
    <source>
        <dbReference type="ARBA" id="ARBA00004651"/>
    </source>
</evidence>
<keyword evidence="4 6" id="KW-1133">Transmembrane helix</keyword>
<dbReference type="Pfam" id="PF07690">
    <property type="entry name" value="MFS_1"/>
    <property type="match status" value="1"/>
</dbReference>
<dbReference type="PROSITE" id="PS50850">
    <property type="entry name" value="MFS"/>
    <property type="match status" value="1"/>
</dbReference>
<dbReference type="InterPro" id="IPR036259">
    <property type="entry name" value="MFS_trans_sf"/>
</dbReference>
<keyword evidence="5 6" id="KW-0472">Membrane</keyword>
<feature type="transmembrane region" description="Helical" evidence="6">
    <location>
        <begin position="138"/>
        <end position="158"/>
    </location>
</feature>
<evidence type="ECO:0000256" key="3">
    <source>
        <dbReference type="ARBA" id="ARBA00022692"/>
    </source>
</evidence>
<keyword evidence="9" id="KW-1185">Reference proteome</keyword>